<dbReference type="EMBL" id="WNXQ01000010">
    <property type="protein sequence ID" value="MWB79398.1"/>
    <property type="molecule type" value="Genomic_DNA"/>
</dbReference>
<reference evidence="1 2" key="1">
    <citation type="submission" date="2019-11" db="EMBL/GenBank/DDBJ databases">
        <title>Pseudooceanicola pacifica sp. nov., isolated from deep-sea sediment of the Pacific Ocean.</title>
        <authorList>
            <person name="Lyu L."/>
        </authorList>
    </citation>
    <scope>NUCLEOTIDE SEQUENCE [LARGE SCALE GENOMIC DNA]</scope>
    <source>
        <strain evidence="1 2">216_PA32_1</strain>
    </source>
</reference>
<sequence>MHTHANPATPRLPSPARIARVGHIPRKGHPMTDQPGTETLRTYVQPWHCDEMGHMNVRHYLGMFDDAAFVMLAMIGHRTDENFGWADVQHTIRYLAEAERGTPVAVRSELVKLGSKSVTVLHRMFDITTGTALAEAETVTVYFDLKARKAAAIPEAYRTALEALG</sequence>
<organism evidence="1 2">
    <name type="scientific">Pseudooceanicola pacificus</name>
    <dbReference type="NCBI Taxonomy" id="2676438"/>
    <lineage>
        <taxon>Bacteria</taxon>
        <taxon>Pseudomonadati</taxon>
        <taxon>Pseudomonadota</taxon>
        <taxon>Alphaproteobacteria</taxon>
        <taxon>Rhodobacterales</taxon>
        <taxon>Paracoccaceae</taxon>
        <taxon>Pseudooceanicola</taxon>
    </lineage>
</organism>
<dbReference type="Pfam" id="PF13279">
    <property type="entry name" value="4HBT_2"/>
    <property type="match status" value="1"/>
</dbReference>
<dbReference type="SUPFAM" id="SSF54637">
    <property type="entry name" value="Thioesterase/thiol ester dehydrase-isomerase"/>
    <property type="match status" value="1"/>
</dbReference>
<dbReference type="AlphaFoldDB" id="A0A844WDU4"/>
<keyword evidence="2" id="KW-1185">Reference proteome</keyword>
<dbReference type="PANTHER" id="PTHR31793:SF2">
    <property type="entry name" value="BLR1345 PROTEIN"/>
    <property type="match status" value="1"/>
</dbReference>
<dbReference type="InterPro" id="IPR050563">
    <property type="entry name" value="4-hydroxybenzoyl-CoA_TE"/>
</dbReference>
<comment type="caution">
    <text evidence="1">The sequence shown here is derived from an EMBL/GenBank/DDBJ whole genome shotgun (WGS) entry which is preliminary data.</text>
</comment>
<dbReference type="PANTHER" id="PTHR31793">
    <property type="entry name" value="4-HYDROXYBENZOYL-COA THIOESTERASE FAMILY MEMBER"/>
    <property type="match status" value="1"/>
</dbReference>
<dbReference type="Gene3D" id="3.10.129.10">
    <property type="entry name" value="Hotdog Thioesterase"/>
    <property type="match status" value="1"/>
</dbReference>
<gene>
    <name evidence="1" type="ORF">GLS40_15270</name>
</gene>
<protein>
    <submittedName>
        <fullName evidence="1">Acyl-CoA thioesterase</fullName>
    </submittedName>
</protein>
<name>A0A844WDU4_9RHOB</name>
<dbReference type="GO" id="GO:0047617">
    <property type="term" value="F:fatty acyl-CoA hydrolase activity"/>
    <property type="evidence" value="ECO:0007669"/>
    <property type="project" value="TreeGrafter"/>
</dbReference>
<evidence type="ECO:0000313" key="1">
    <source>
        <dbReference type="EMBL" id="MWB79398.1"/>
    </source>
</evidence>
<dbReference type="CDD" id="cd00586">
    <property type="entry name" value="4HBT"/>
    <property type="match status" value="1"/>
</dbReference>
<proteinExistence type="predicted"/>
<dbReference type="InterPro" id="IPR029069">
    <property type="entry name" value="HotDog_dom_sf"/>
</dbReference>
<accession>A0A844WDU4</accession>
<evidence type="ECO:0000313" key="2">
    <source>
        <dbReference type="Proteomes" id="UP000443843"/>
    </source>
</evidence>
<dbReference type="Proteomes" id="UP000443843">
    <property type="component" value="Unassembled WGS sequence"/>
</dbReference>